<reference evidence="1 2" key="1">
    <citation type="submission" date="2016-10" db="EMBL/GenBank/DDBJ databases">
        <title>Genome sequence of the ascomycete fungus Penicillium subrubescens.</title>
        <authorList>
            <person name="De Vries R.P."/>
            <person name="Peng M."/>
            <person name="Dilokpimol A."/>
            <person name="Hilden K."/>
            <person name="Makela M.R."/>
            <person name="Grigoriev I."/>
            <person name="Riley R."/>
            <person name="Granchi Z."/>
        </authorList>
    </citation>
    <scope>NUCLEOTIDE SEQUENCE [LARGE SCALE GENOMIC DNA]</scope>
    <source>
        <strain evidence="1 2">CBS 132785</strain>
    </source>
</reference>
<dbReference type="AlphaFoldDB" id="A0A1Q5ST69"/>
<evidence type="ECO:0000313" key="1">
    <source>
        <dbReference type="EMBL" id="OKO91116.1"/>
    </source>
</evidence>
<comment type="caution">
    <text evidence="1">The sequence shown here is derived from an EMBL/GenBank/DDBJ whole genome shotgun (WGS) entry which is preliminary data.</text>
</comment>
<protein>
    <submittedName>
        <fullName evidence="1">Uncharacterized protein</fullName>
    </submittedName>
</protein>
<gene>
    <name evidence="1" type="ORF">PENSUB_13105</name>
</gene>
<name>A0A1Q5ST69_9EURO</name>
<organism evidence="1 2">
    <name type="scientific">Penicillium subrubescens</name>
    <dbReference type="NCBI Taxonomy" id="1316194"/>
    <lineage>
        <taxon>Eukaryota</taxon>
        <taxon>Fungi</taxon>
        <taxon>Dikarya</taxon>
        <taxon>Ascomycota</taxon>
        <taxon>Pezizomycotina</taxon>
        <taxon>Eurotiomycetes</taxon>
        <taxon>Eurotiomycetidae</taxon>
        <taxon>Eurotiales</taxon>
        <taxon>Aspergillaceae</taxon>
        <taxon>Penicillium</taxon>
    </lineage>
</organism>
<proteinExistence type="predicted"/>
<dbReference type="Proteomes" id="UP000186955">
    <property type="component" value="Unassembled WGS sequence"/>
</dbReference>
<evidence type="ECO:0000313" key="2">
    <source>
        <dbReference type="Proteomes" id="UP000186955"/>
    </source>
</evidence>
<accession>A0A1Q5ST69</accession>
<keyword evidence="2" id="KW-1185">Reference proteome</keyword>
<dbReference type="EMBL" id="MNBE01000754">
    <property type="protein sequence ID" value="OKO91116.1"/>
    <property type="molecule type" value="Genomic_DNA"/>
</dbReference>
<sequence length="83" mass="9439">MYVYLASMLNWAHSSYVFDLKISDVRYTIKIMQKAHHAGGPLCGRPTMREATLREATMREATMWEARGKTILVSGNAITEYPT</sequence>